<evidence type="ECO:0000313" key="1">
    <source>
        <dbReference type="EMBL" id="KYC40583.1"/>
    </source>
</evidence>
<keyword evidence="2" id="KW-1185">Reference proteome</keyword>
<dbReference type="AlphaFoldDB" id="A0A139X7G5"/>
<organism evidence="1 2">
    <name type="scientific">Scytonema hofmannii PCC 7110</name>
    <dbReference type="NCBI Taxonomy" id="128403"/>
    <lineage>
        <taxon>Bacteria</taxon>
        <taxon>Bacillati</taxon>
        <taxon>Cyanobacteriota</taxon>
        <taxon>Cyanophyceae</taxon>
        <taxon>Nostocales</taxon>
        <taxon>Scytonemataceae</taxon>
        <taxon>Scytonema</taxon>
    </lineage>
</organism>
<comment type="caution">
    <text evidence="1">The sequence shown here is derived from an EMBL/GenBank/DDBJ whole genome shotgun (WGS) entry which is preliminary data.</text>
</comment>
<name>A0A139X7G5_9CYAN</name>
<gene>
    <name evidence="1" type="ORF">WA1_26050</name>
</gene>
<reference evidence="1 2" key="1">
    <citation type="journal article" date="2013" name="Genome Biol. Evol.">
        <title>Genomes of Stigonematalean cyanobacteria (subsection V) and the evolution of oxygenic photosynthesis from prokaryotes to plastids.</title>
        <authorList>
            <person name="Dagan T."/>
            <person name="Roettger M."/>
            <person name="Stucken K."/>
            <person name="Landan G."/>
            <person name="Koch R."/>
            <person name="Major P."/>
            <person name="Gould S.B."/>
            <person name="Goremykin V.V."/>
            <person name="Rippka R."/>
            <person name="Tandeau de Marsac N."/>
            <person name="Gugger M."/>
            <person name="Lockhart P.J."/>
            <person name="Allen J.F."/>
            <person name="Brune I."/>
            <person name="Maus I."/>
            <person name="Puhler A."/>
            <person name="Martin W.F."/>
        </authorList>
    </citation>
    <scope>NUCLEOTIDE SEQUENCE [LARGE SCALE GENOMIC DNA]</scope>
    <source>
        <strain evidence="1 2">PCC 7110</strain>
    </source>
</reference>
<sequence length="96" mass="10810">MVIGSNVLTVQRVSSYCLKQNAEVFPYYGIPRDEEVTLFTPHVLVLCLPLDRGLACESILLPYILWSEQPMNDGLPSVTTPTELYVRLQEVLQGLN</sequence>
<protein>
    <submittedName>
        <fullName evidence="1">Uncharacterized protein</fullName>
    </submittedName>
</protein>
<dbReference type="EMBL" id="ANNX02000027">
    <property type="protein sequence ID" value="KYC40583.1"/>
    <property type="molecule type" value="Genomic_DNA"/>
</dbReference>
<accession>A0A139X7G5</accession>
<dbReference type="OrthoDB" id="428138at2"/>
<evidence type="ECO:0000313" key="2">
    <source>
        <dbReference type="Proteomes" id="UP000076925"/>
    </source>
</evidence>
<dbReference type="Proteomes" id="UP000076925">
    <property type="component" value="Unassembled WGS sequence"/>
</dbReference>
<proteinExistence type="predicted"/>